<evidence type="ECO:0000259" key="1">
    <source>
        <dbReference type="Pfam" id="PF20150"/>
    </source>
</evidence>
<dbReference type="EMBL" id="JABFAI010000052">
    <property type="protein sequence ID" value="KAF4958474.1"/>
    <property type="molecule type" value="Genomic_DNA"/>
</dbReference>
<dbReference type="PANTHER" id="PTHR37471">
    <property type="entry name" value="UNNAMED PRODUCT"/>
    <property type="match status" value="1"/>
</dbReference>
<comment type="caution">
    <text evidence="2">The sequence shown here is derived from an EMBL/GenBank/DDBJ whole genome shotgun (WGS) entry which is preliminary data.</text>
</comment>
<keyword evidence="3" id="KW-1185">Reference proteome</keyword>
<reference evidence="2" key="2">
    <citation type="submission" date="2020-05" db="EMBL/GenBank/DDBJ databases">
        <authorList>
            <person name="Kim H.-S."/>
            <person name="Proctor R.H."/>
            <person name="Brown D.W."/>
        </authorList>
    </citation>
    <scope>NUCLEOTIDE SEQUENCE</scope>
    <source>
        <strain evidence="2">NRRL 45417</strain>
    </source>
</reference>
<proteinExistence type="predicted"/>
<name>A0A8H4X2B3_9HYPO</name>
<sequence length="983" mass="115133">MDDPAYMWPAWKFGLKREDLSNKLHEQYNTYLAPIQSPEAFYHDISEIAHTAHSAAEFHHLADNRRQQRLNELNEALESASFEIIGNPNLIETPQWEHAIQLFRTNSLDSLVKYFASYLPQEHRWHPLRQDYVLPDLDGSEPLNKRHTSDATRKASQVPRLLKAWLVEALFYVVVYLPLNRHLQKPANHPIPPCRTDRQKLFQQCHDNIPDMGQYLRRWFRDASEHEIKRENVKDFFQWAFLNMQDCDSTYDGELEEHVEKLEELLERRLEPGRGDAKCLRMTLDKVEMLHRSLTWYLIINIPDVKIRKRCRHIASSRPKTSTSIGPVIFIDPVSLLLHLPEVAYNFICRRPRETKEHLLSYFGSKDIGIAHTLFRRFFWADNLLRKEDLQDRPAAVALASRDSIIDTKSIRAYLVGSKDWEQSLAKHIGDASSDGKLDMIWFEDMDHGQAFDHKTTRLRLVETVRAFCNKTENAVEEIRQKCLPYDLRRAIYVLATPRRVVRVEEGPANPKERRAWADQDYESYFDYAFEKFYKEMLVEIPVPRLHPDLAAFAHNWRHRIPWASYNGRHKQTCLETYGFTSNQPRHEPWKPSEETPCIPTDWLVDYPELAFELTRKSCFYSDAEIPVFLHVCSESRQALVSWGYRLFFATRTTGSRTWFHPGRDRLYIPYSIEIFPRTYDRNYGSGLPGEAHTPYPCPEPGLLLSGCYWDIGQYRVDDLKQVKSVILESPSIGTDQDKLAVWLQSILPLLSGLDELLLENWGLEEFGYWLNTFRGSHAVEVKTPASAVACIPVEDIDAIGYAFWDRSQSPDDYRLGPLCYTGYRNSEFNEFLTSPSRSQPYHLAHAEEVKDRLLAWRSDLTTAQDQEPQIPAIVHVHICPEPYADFYMSNRHRFWEALKSLSGEQIKEPDFRERFSEQMNDCPYPFRIKWRELDWGVEWPAAVETARSRLTDARAMEWHLEGTLQAWYLSQSEIPEPDFIKL</sequence>
<evidence type="ECO:0000313" key="3">
    <source>
        <dbReference type="Proteomes" id="UP000604273"/>
    </source>
</evidence>
<dbReference type="OrthoDB" id="3513892at2759"/>
<dbReference type="Proteomes" id="UP000604273">
    <property type="component" value="Unassembled WGS sequence"/>
</dbReference>
<dbReference type="PANTHER" id="PTHR37471:SF1">
    <property type="entry name" value="AB HYDROLASE-1 DOMAIN-CONTAINING PROTEIN"/>
    <property type="match status" value="1"/>
</dbReference>
<gene>
    <name evidence="2" type="ORF">FGADI_2397</name>
</gene>
<reference evidence="2" key="1">
    <citation type="journal article" date="2020" name="BMC Genomics">
        <title>Correction to: Identification and distribution of gene clusters required for synthesis of sphingolipid metabolism inhibitors in diverse species of the filamentous fungus Fusarium.</title>
        <authorList>
            <person name="Kim H.S."/>
            <person name="Lohmar J.M."/>
            <person name="Busman M."/>
            <person name="Brown D.W."/>
            <person name="Naumann T.A."/>
            <person name="Divon H.H."/>
            <person name="Lysoe E."/>
            <person name="Uhlig S."/>
            <person name="Proctor R.H."/>
        </authorList>
    </citation>
    <scope>NUCLEOTIDE SEQUENCE</scope>
    <source>
        <strain evidence="2">NRRL 45417</strain>
    </source>
</reference>
<dbReference type="Pfam" id="PF20150">
    <property type="entry name" value="2EXR"/>
    <property type="match status" value="1"/>
</dbReference>
<organism evidence="2 3">
    <name type="scientific">Fusarium gaditjirri</name>
    <dbReference type="NCBI Taxonomy" id="282569"/>
    <lineage>
        <taxon>Eukaryota</taxon>
        <taxon>Fungi</taxon>
        <taxon>Dikarya</taxon>
        <taxon>Ascomycota</taxon>
        <taxon>Pezizomycotina</taxon>
        <taxon>Sordariomycetes</taxon>
        <taxon>Hypocreomycetidae</taxon>
        <taxon>Hypocreales</taxon>
        <taxon>Nectriaceae</taxon>
        <taxon>Fusarium</taxon>
        <taxon>Fusarium nisikadoi species complex</taxon>
    </lineage>
</organism>
<feature type="domain" description="2EXR" evidence="1">
    <location>
        <begin position="484"/>
        <end position="667"/>
    </location>
</feature>
<dbReference type="InterPro" id="IPR045518">
    <property type="entry name" value="2EXR"/>
</dbReference>
<dbReference type="AlphaFoldDB" id="A0A8H4X2B3"/>
<evidence type="ECO:0000313" key="2">
    <source>
        <dbReference type="EMBL" id="KAF4958474.1"/>
    </source>
</evidence>
<accession>A0A8H4X2B3</accession>
<protein>
    <recommendedName>
        <fullName evidence="1">2EXR domain-containing protein</fullName>
    </recommendedName>
</protein>